<keyword evidence="3" id="KW-1185">Reference proteome</keyword>
<feature type="transmembrane region" description="Helical" evidence="1">
    <location>
        <begin position="80"/>
        <end position="97"/>
    </location>
</feature>
<gene>
    <name evidence="2" type="ORF">GCM10009850_037100</name>
</gene>
<feature type="transmembrane region" description="Helical" evidence="1">
    <location>
        <begin position="53"/>
        <end position="73"/>
    </location>
</feature>
<accession>A0ABP5P947</accession>
<feature type="transmembrane region" description="Helical" evidence="1">
    <location>
        <begin position="103"/>
        <end position="124"/>
    </location>
</feature>
<evidence type="ECO:0000313" key="3">
    <source>
        <dbReference type="Proteomes" id="UP001499843"/>
    </source>
</evidence>
<dbReference type="EMBL" id="BAAAQX010000008">
    <property type="protein sequence ID" value="GAA2208252.1"/>
    <property type="molecule type" value="Genomic_DNA"/>
</dbReference>
<comment type="caution">
    <text evidence="2">The sequence shown here is derived from an EMBL/GenBank/DDBJ whole genome shotgun (WGS) entry which is preliminary data.</text>
</comment>
<dbReference type="Proteomes" id="UP001499843">
    <property type="component" value="Unassembled WGS sequence"/>
</dbReference>
<evidence type="ECO:0000256" key="1">
    <source>
        <dbReference type="SAM" id="Phobius"/>
    </source>
</evidence>
<protein>
    <recommendedName>
        <fullName evidence="4">Integral membrane protein</fullName>
    </recommendedName>
</protein>
<organism evidence="2 3">
    <name type="scientific">Nonomuraea monospora</name>
    <dbReference type="NCBI Taxonomy" id="568818"/>
    <lineage>
        <taxon>Bacteria</taxon>
        <taxon>Bacillati</taxon>
        <taxon>Actinomycetota</taxon>
        <taxon>Actinomycetes</taxon>
        <taxon>Streptosporangiales</taxon>
        <taxon>Streptosporangiaceae</taxon>
        <taxon>Nonomuraea</taxon>
    </lineage>
</organism>
<keyword evidence="1" id="KW-1133">Transmembrane helix</keyword>
<evidence type="ECO:0008006" key="4">
    <source>
        <dbReference type="Google" id="ProtNLM"/>
    </source>
</evidence>
<reference evidence="3" key="1">
    <citation type="journal article" date="2019" name="Int. J. Syst. Evol. Microbiol.">
        <title>The Global Catalogue of Microorganisms (GCM) 10K type strain sequencing project: providing services to taxonomists for standard genome sequencing and annotation.</title>
        <authorList>
            <consortium name="The Broad Institute Genomics Platform"/>
            <consortium name="The Broad Institute Genome Sequencing Center for Infectious Disease"/>
            <person name="Wu L."/>
            <person name="Ma J."/>
        </authorList>
    </citation>
    <scope>NUCLEOTIDE SEQUENCE [LARGE SCALE GENOMIC DNA]</scope>
    <source>
        <strain evidence="3">JCM 16114</strain>
    </source>
</reference>
<evidence type="ECO:0000313" key="2">
    <source>
        <dbReference type="EMBL" id="GAA2208252.1"/>
    </source>
</evidence>
<dbReference type="RefSeq" id="WP_344476208.1">
    <property type="nucleotide sequence ID" value="NZ_BAAAQX010000008.1"/>
</dbReference>
<name>A0ABP5P947_9ACTN</name>
<keyword evidence="1" id="KW-0472">Membrane</keyword>
<keyword evidence="1" id="KW-0812">Transmembrane</keyword>
<proteinExistence type="predicted"/>
<sequence>MTGEPRSRADGTPDVLVLDPDLPEAHRRAMAAHPALLPPPPRPAWGGRTGGDVLAALTVSALAGFLPLVLALARRGRRPVLVCAAALLQAATAGVWIGYGFAAFFLSCLAVQAIAAVTLLALAGESPVAAYGRRHTGRYVHARMLEPVDAALLERTAQATGVVLGSPLDADGLLDSVANRVTLPRQAWEIAGTLTELTRLRREQDAARSGRVTERISAVLASQQEALTVATRALARRIAALEEYARRTEEAQAVYAEWRTLQDLAEDGDAYRELLSRTVRDPLAADEVGLLSERAIHLREALRDSVEQARQAGSGLLSEEG</sequence>